<organism evidence="12 13">
    <name type="scientific">Riccia fluitans</name>
    <dbReference type="NCBI Taxonomy" id="41844"/>
    <lineage>
        <taxon>Eukaryota</taxon>
        <taxon>Viridiplantae</taxon>
        <taxon>Streptophyta</taxon>
        <taxon>Embryophyta</taxon>
        <taxon>Marchantiophyta</taxon>
        <taxon>Marchantiopsida</taxon>
        <taxon>Marchantiidae</taxon>
        <taxon>Marchantiales</taxon>
        <taxon>Ricciaceae</taxon>
        <taxon>Riccia</taxon>
    </lineage>
</organism>
<keyword evidence="7" id="KW-0496">Mitochondrion</keyword>
<dbReference type="Gene3D" id="1.50.40.10">
    <property type="entry name" value="Mitochondrial carrier domain"/>
    <property type="match status" value="1"/>
</dbReference>
<keyword evidence="6" id="KW-1133">Transmembrane helix</keyword>
<comment type="subcellular location">
    <subcellularLocation>
        <location evidence="1">Mitochondrion membrane</location>
        <topology evidence="1">Multi-pass membrane protein</topology>
    </subcellularLocation>
</comment>
<dbReference type="PRINTS" id="PR00926">
    <property type="entry name" value="MITOCARRIER"/>
</dbReference>
<evidence type="ECO:0000313" key="13">
    <source>
        <dbReference type="Proteomes" id="UP001605036"/>
    </source>
</evidence>
<name>A0ABD1Y511_9MARC</name>
<dbReference type="GO" id="GO:0048250">
    <property type="term" value="P:iron import into the mitochondrion"/>
    <property type="evidence" value="ECO:0007669"/>
    <property type="project" value="UniProtKB-ARBA"/>
</dbReference>
<keyword evidence="5" id="KW-0677">Repeat</keyword>
<dbReference type="InterPro" id="IPR023395">
    <property type="entry name" value="MCP_dom_sf"/>
</dbReference>
<reference evidence="12 13" key="1">
    <citation type="submission" date="2024-09" db="EMBL/GenBank/DDBJ databases">
        <title>Chromosome-scale assembly of Riccia fluitans.</title>
        <authorList>
            <person name="Paukszto L."/>
            <person name="Sawicki J."/>
            <person name="Karawczyk K."/>
            <person name="Piernik-Szablinska J."/>
            <person name="Szczecinska M."/>
            <person name="Mazdziarz M."/>
        </authorList>
    </citation>
    <scope>NUCLEOTIDE SEQUENCE [LARGE SCALE GENOMIC DNA]</scope>
    <source>
        <strain evidence="12">Rf_01</strain>
        <tissue evidence="12">Aerial parts of the thallus</tissue>
    </source>
</reference>
<evidence type="ECO:0000313" key="12">
    <source>
        <dbReference type="EMBL" id="KAL2621790.1"/>
    </source>
</evidence>
<keyword evidence="13" id="KW-1185">Reference proteome</keyword>
<dbReference type="InterPro" id="IPR002067">
    <property type="entry name" value="MCP"/>
</dbReference>
<evidence type="ECO:0000256" key="3">
    <source>
        <dbReference type="ARBA" id="ARBA00022448"/>
    </source>
</evidence>
<keyword evidence="3 10" id="KW-0813">Transport</keyword>
<evidence type="ECO:0000256" key="6">
    <source>
        <dbReference type="ARBA" id="ARBA00022989"/>
    </source>
</evidence>
<feature type="region of interest" description="Disordered" evidence="11">
    <location>
        <begin position="1"/>
        <end position="33"/>
    </location>
</feature>
<evidence type="ECO:0008006" key="14">
    <source>
        <dbReference type="Google" id="ProtNLM"/>
    </source>
</evidence>
<evidence type="ECO:0000256" key="11">
    <source>
        <dbReference type="SAM" id="MobiDB-lite"/>
    </source>
</evidence>
<dbReference type="PANTHER" id="PTHR45758">
    <property type="entry name" value="MITOFERRIN-1-RELATED"/>
    <property type="match status" value="1"/>
</dbReference>
<dbReference type="GO" id="GO:0005381">
    <property type="term" value="F:iron ion transmembrane transporter activity"/>
    <property type="evidence" value="ECO:0007669"/>
    <property type="project" value="UniProtKB-ARBA"/>
</dbReference>
<dbReference type="AlphaFoldDB" id="A0ABD1Y511"/>
<evidence type="ECO:0000256" key="10">
    <source>
        <dbReference type="RuleBase" id="RU000488"/>
    </source>
</evidence>
<accession>A0ABD1Y511</accession>
<feature type="repeat" description="Solcar" evidence="9">
    <location>
        <begin position="147"/>
        <end position="231"/>
    </location>
</feature>
<dbReference type="InterPro" id="IPR018108">
    <property type="entry name" value="MCP_transmembrane"/>
</dbReference>
<dbReference type="Pfam" id="PF00153">
    <property type="entry name" value="Mito_carr"/>
    <property type="match status" value="3"/>
</dbReference>
<sequence length="412" mass="44882">MSEAASELRERLLRARKSSHASTSYAERERETSLVPTAIQTSKESAEFDGLGFGQYMLAGSIAGMVEHTAMFPVDTLKTRMQMLASAGGSIHSTIGRALVTIIKNEGPLGLYRGIGAMGLGAGPAHAVYFSVYELAKEKLGGNEEGYHPVAHGMAGSMATIASDAVFTPMDVVKQRLQVRQSPYAGLTDCIKTMLREEGIRAFYVSYRTTVIMNVPFTAVHFASYEAVKKMLMELSPDQASEESLLMHITAGGTAGALASAVTTPLDVIKTRLQTQGIAGSERFSSGSVLHAAKKIVKREGPSALLKAREGCAQVFFDSQRSRFLGKRWSSFPPPGFLCVLLWTWIVKARSGYYSLLSCHGCVINTTEWGTLEPEALGNTRWRFYGAKYVYLDIKLDPGIARPVDAIRYIHS</sequence>
<comment type="caution">
    <text evidence="12">The sequence shown here is derived from an EMBL/GenBank/DDBJ whole genome shotgun (WGS) entry which is preliminary data.</text>
</comment>
<gene>
    <name evidence="12" type="ORF">R1flu_001995</name>
</gene>
<evidence type="ECO:0000256" key="2">
    <source>
        <dbReference type="ARBA" id="ARBA00006375"/>
    </source>
</evidence>
<dbReference type="Proteomes" id="UP001605036">
    <property type="component" value="Unassembled WGS sequence"/>
</dbReference>
<feature type="repeat" description="Solcar" evidence="9">
    <location>
        <begin position="243"/>
        <end position="333"/>
    </location>
</feature>
<dbReference type="PANTHER" id="PTHR45758:SF4">
    <property type="entry name" value="MITOFERRIN-1"/>
    <property type="match status" value="1"/>
</dbReference>
<evidence type="ECO:0000256" key="1">
    <source>
        <dbReference type="ARBA" id="ARBA00004225"/>
    </source>
</evidence>
<evidence type="ECO:0000256" key="5">
    <source>
        <dbReference type="ARBA" id="ARBA00022737"/>
    </source>
</evidence>
<protein>
    <recommendedName>
        <fullName evidence="14">Mitochondrial carrier protein</fullName>
    </recommendedName>
</protein>
<evidence type="ECO:0000256" key="8">
    <source>
        <dbReference type="ARBA" id="ARBA00023136"/>
    </source>
</evidence>
<keyword evidence="4 9" id="KW-0812">Transmembrane</keyword>
<dbReference type="SUPFAM" id="SSF103506">
    <property type="entry name" value="Mitochondrial carrier"/>
    <property type="match status" value="1"/>
</dbReference>
<evidence type="ECO:0000256" key="4">
    <source>
        <dbReference type="ARBA" id="ARBA00022692"/>
    </source>
</evidence>
<comment type="similarity">
    <text evidence="2 10">Belongs to the mitochondrial carrier (TC 2.A.29) family.</text>
</comment>
<evidence type="ECO:0000256" key="7">
    <source>
        <dbReference type="ARBA" id="ARBA00023128"/>
    </source>
</evidence>
<dbReference type="EMBL" id="JBHFFA010000006">
    <property type="protein sequence ID" value="KAL2621790.1"/>
    <property type="molecule type" value="Genomic_DNA"/>
</dbReference>
<feature type="compositionally biased region" description="Basic and acidic residues" evidence="11">
    <location>
        <begin position="1"/>
        <end position="13"/>
    </location>
</feature>
<keyword evidence="8 9" id="KW-0472">Membrane</keyword>
<evidence type="ECO:0000256" key="9">
    <source>
        <dbReference type="PROSITE-ProRule" id="PRU00282"/>
    </source>
</evidence>
<feature type="repeat" description="Solcar" evidence="9">
    <location>
        <begin position="51"/>
        <end position="139"/>
    </location>
</feature>
<proteinExistence type="inferred from homology"/>
<dbReference type="GO" id="GO:0031966">
    <property type="term" value="C:mitochondrial membrane"/>
    <property type="evidence" value="ECO:0007669"/>
    <property type="project" value="UniProtKB-SubCell"/>
</dbReference>
<dbReference type="PROSITE" id="PS50920">
    <property type="entry name" value="SOLCAR"/>
    <property type="match status" value="3"/>
</dbReference>